<keyword evidence="3" id="KW-1185">Reference proteome</keyword>
<gene>
    <name evidence="2" type="ORF">SI8410_06008375</name>
</gene>
<accession>A0A7I8KJ13</accession>
<dbReference type="OrthoDB" id="1923900at2759"/>
<dbReference type="EMBL" id="LR746269">
    <property type="protein sequence ID" value="CAA7397710.1"/>
    <property type="molecule type" value="Genomic_DNA"/>
</dbReference>
<dbReference type="InterPro" id="IPR008480">
    <property type="entry name" value="DUF761_pln"/>
</dbReference>
<protein>
    <submittedName>
        <fullName evidence="2">Uncharacterized protein</fullName>
    </submittedName>
</protein>
<keyword evidence="1" id="KW-0812">Transmembrane</keyword>
<dbReference type="PANTHER" id="PTHR36887">
    <property type="entry name" value="OS01G0532300 PROTEIN"/>
    <property type="match status" value="1"/>
</dbReference>
<dbReference type="AlphaFoldDB" id="A0A7I8KJ13"/>
<keyword evidence="1" id="KW-0472">Membrane</keyword>
<keyword evidence="1" id="KW-1133">Transmembrane helix</keyword>
<sequence length="198" mass="21975">MELNFHKLQIAKLLFLLFSLTLIPFVSSSLRPPYIYFLLNILILVLGYESGVLQFLVEPTVEKKKSAGAIVPGLPNDINAITNGGKQVNDVSGREETPVTLEATPMGTEKSLKRSPSIQMKKSPSVPCLFFIGGCDGDGTAVEATVAEEEEVYEAMGEISGQELFTRAESFIGNFYRQLKIQREDSFNRIHGLYHKPF</sequence>
<name>A0A7I8KJ13_SPIIN</name>
<evidence type="ECO:0000313" key="3">
    <source>
        <dbReference type="Proteomes" id="UP000663760"/>
    </source>
</evidence>
<dbReference type="PANTHER" id="PTHR36887:SF1">
    <property type="entry name" value="OS01G0532300 PROTEIN"/>
    <property type="match status" value="1"/>
</dbReference>
<organism evidence="2 3">
    <name type="scientific">Spirodela intermedia</name>
    <name type="common">Intermediate duckweed</name>
    <dbReference type="NCBI Taxonomy" id="51605"/>
    <lineage>
        <taxon>Eukaryota</taxon>
        <taxon>Viridiplantae</taxon>
        <taxon>Streptophyta</taxon>
        <taxon>Embryophyta</taxon>
        <taxon>Tracheophyta</taxon>
        <taxon>Spermatophyta</taxon>
        <taxon>Magnoliopsida</taxon>
        <taxon>Liliopsida</taxon>
        <taxon>Araceae</taxon>
        <taxon>Lemnoideae</taxon>
        <taxon>Spirodela</taxon>
    </lineage>
</organism>
<dbReference type="Proteomes" id="UP000663760">
    <property type="component" value="Chromosome 6"/>
</dbReference>
<dbReference type="Pfam" id="PF05553">
    <property type="entry name" value="DUF761"/>
    <property type="match status" value="1"/>
</dbReference>
<feature type="transmembrane region" description="Helical" evidence="1">
    <location>
        <begin position="38"/>
        <end position="57"/>
    </location>
</feature>
<reference evidence="2" key="1">
    <citation type="submission" date="2020-02" db="EMBL/GenBank/DDBJ databases">
        <authorList>
            <person name="Scholz U."/>
            <person name="Mascher M."/>
            <person name="Fiebig A."/>
        </authorList>
    </citation>
    <scope>NUCLEOTIDE SEQUENCE</scope>
</reference>
<proteinExistence type="predicted"/>
<evidence type="ECO:0000313" key="2">
    <source>
        <dbReference type="EMBL" id="CAA7397710.1"/>
    </source>
</evidence>
<evidence type="ECO:0000256" key="1">
    <source>
        <dbReference type="SAM" id="Phobius"/>
    </source>
</evidence>